<comment type="caution">
    <text evidence="1">The sequence shown here is derived from an EMBL/GenBank/DDBJ whole genome shotgun (WGS) entry which is preliminary data.</text>
</comment>
<proteinExistence type="predicted"/>
<sequence>MNNFIGAPPFLPAHAGMANAVANLRPAVERNFPNYDSEDLFDFGHFISRLYDPESIEKKEYLQVKVLKFHEEWDTMAKSGIMGVLEIWAQGIKDPPPDKRLPGDLGIAADMCRSILEAHHLRAQLVPFWKWWQVIIFLLRRCVNVETIEVPYEWQHFRWYPPAFPNVDPQSQRRWE</sequence>
<gene>
    <name evidence="1" type="ORF">N0V83_005249</name>
</gene>
<name>A0A9W8Y8L4_9PLEO</name>
<evidence type="ECO:0000313" key="2">
    <source>
        <dbReference type="Proteomes" id="UP001140560"/>
    </source>
</evidence>
<dbReference type="Proteomes" id="UP001140560">
    <property type="component" value="Unassembled WGS sequence"/>
</dbReference>
<keyword evidence="2" id="KW-1185">Reference proteome</keyword>
<dbReference type="OrthoDB" id="10402445at2759"/>
<evidence type="ECO:0000313" key="1">
    <source>
        <dbReference type="EMBL" id="KAJ4370728.1"/>
    </source>
</evidence>
<dbReference type="AlphaFoldDB" id="A0A9W8Y8L4"/>
<dbReference type="EMBL" id="JAPEUY010000008">
    <property type="protein sequence ID" value="KAJ4370728.1"/>
    <property type="molecule type" value="Genomic_DNA"/>
</dbReference>
<reference evidence="1" key="1">
    <citation type="submission" date="2022-10" db="EMBL/GenBank/DDBJ databases">
        <title>Tapping the CABI collections for fungal endophytes: first genome assemblies for Collariella, Neodidymelliopsis, Ascochyta clinopodiicola, Didymella pomorum, Didymosphaeria variabile, Neocosmospora piperis and Neocucurbitaria cava.</title>
        <authorList>
            <person name="Hill R."/>
        </authorList>
    </citation>
    <scope>NUCLEOTIDE SEQUENCE</scope>
    <source>
        <strain evidence="1">IMI 356814</strain>
    </source>
</reference>
<protein>
    <submittedName>
        <fullName evidence="1">Uncharacterized protein</fullName>
    </submittedName>
</protein>
<organism evidence="1 2">
    <name type="scientific">Neocucurbitaria cava</name>
    <dbReference type="NCBI Taxonomy" id="798079"/>
    <lineage>
        <taxon>Eukaryota</taxon>
        <taxon>Fungi</taxon>
        <taxon>Dikarya</taxon>
        <taxon>Ascomycota</taxon>
        <taxon>Pezizomycotina</taxon>
        <taxon>Dothideomycetes</taxon>
        <taxon>Pleosporomycetidae</taxon>
        <taxon>Pleosporales</taxon>
        <taxon>Pleosporineae</taxon>
        <taxon>Cucurbitariaceae</taxon>
        <taxon>Neocucurbitaria</taxon>
    </lineage>
</organism>
<accession>A0A9W8Y8L4</accession>